<keyword evidence="4" id="KW-0813">Transport</keyword>
<feature type="region of interest" description="Disordered" evidence="8">
    <location>
        <begin position="101"/>
        <end position="127"/>
    </location>
</feature>
<dbReference type="GO" id="GO:0017119">
    <property type="term" value="C:Golgi transport complex"/>
    <property type="evidence" value="ECO:0007669"/>
    <property type="project" value="InterPro"/>
</dbReference>
<dbReference type="EnsemblFungi" id="EJT69265">
    <property type="protein sequence ID" value="EJT69265"/>
    <property type="gene ID" value="GGTG_12884"/>
</dbReference>
<keyword evidence="11" id="KW-1185">Reference proteome</keyword>
<dbReference type="AlphaFoldDB" id="J3PHA5"/>
<accession>J3PHA5</accession>
<evidence type="ECO:0000313" key="10">
    <source>
        <dbReference type="EnsemblFungi" id="EJT69265"/>
    </source>
</evidence>
<proteinExistence type="inferred from homology"/>
<evidence type="ECO:0000256" key="3">
    <source>
        <dbReference type="ARBA" id="ARBA00020978"/>
    </source>
</evidence>
<protein>
    <recommendedName>
        <fullName evidence="3">Conserved oligomeric Golgi complex subunit 1</fullName>
    </recommendedName>
</protein>
<dbReference type="GO" id="GO:0006891">
    <property type="term" value="P:intra-Golgi vesicle-mediated transport"/>
    <property type="evidence" value="ECO:0007669"/>
    <property type="project" value="InterPro"/>
</dbReference>
<dbReference type="GO" id="GO:0015031">
    <property type="term" value="P:protein transport"/>
    <property type="evidence" value="ECO:0007669"/>
    <property type="project" value="UniProtKB-KW"/>
</dbReference>
<dbReference type="STRING" id="644352.J3PHA5"/>
<dbReference type="EMBL" id="GL385404">
    <property type="protein sequence ID" value="EJT69265.1"/>
    <property type="molecule type" value="Genomic_DNA"/>
</dbReference>
<dbReference type="VEuPathDB" id="FungiDB:GGTG_12884"/>
<evidence type="ECO:0000256" key="7">
    <source>
        <dbReference type="ARBA" id="ARBA00023136"/>
    </source>
</evidence>
<feature type="compositionally biased region" description="Low complexity" evidence="8">
    <location>
        <begin position="104"/>
        <end position="114"/>
    </location>
</feature>
<reference evidence="9" key="3">
    <citation type="submission" date="2010-09" db="EMBL/GenBank/DDBJ databases">
        <title>Annotation of Gaeumannomyces graminis var. tritici R3-111a-1.</title>
        <authorList>
            <consortium name="The Broad Institute Genome Sequencing Platform"/>
            <person name="Ma L.-J."/>
            <person name="Dead R."/>
            <person name="Young S.K."/>
            <person name="Zeng Q."/>
            <person name="Gargeya S."/>
            <person name="Fitzgerald M."/>
            <person name="Haas B."/>
            <person name="Abouelleil A."/>
            <person name="Alvarado L."/>
            <person name="Arachchi H.M."/>
            <person name="Berlin A."/>
            <person name="Brown A."/>
            <person name="Chapman S.B."/>
            <person name="Chen Z."/>
            <person name="Dunbar C."/>
            <person name="Freedman E."/>
            <person name="Gearin G."/>
            <person name="Gellesch M."/>
            <person name="Goldberg J."/>
            <person name="Griggs A."/>
            <person name="Gujja S."/>
            <person name="Heiman D."/>
            <person name="Howarth C."/>
            <person name="Larson L."/>
            <person name="Lui A."/>
            <person name="MacDonald P.J.P."/>
            <person name="Mehta T."/>
            <person name="Montmayeur A."/>
            <person name="Murphy C."/>
            <person name="Neiman D."/>
            <person name="Pearson M."/>
            <person name="Priest M."/>
            <person name="Roberts A."/>
            <person name="Saif S."/>
            <person name="Shea T."/>
            <person name="Shenoy N."/>
            <person name="Sisk P."/>
            <person name="Stolte C."/>
            <person name="Sykes S."/>
            <person name="Yandava C."/>
            <person name="Wortman J."/>
            <person name="Nusbaum C."/>
            <person name="Birren B."/>
        </authorList>
    </citation>
    <scope>NUCLEOTIDE SEQUENCE</scope>
    <source>
        <strain evidence="9">R3-111a-1</strain>
    </source>
</reference>
<reference evidence="9" key="2">
    <citation type="submission" date="2010-07" db="EMBL/GenBank/DDBJ databases">
        <authorList>
            <consortium name="The Broad Institute Genome Sequencing Platform"/>
            <consortium name="Broad Institute Genome Sequencing Center for Infectious Disease"/>
            <person name="Ma L.-J."/>
            <person name="Dead R."/>
            <person name="Young S."/>
            <person name="Zeng Q."/>
            <person name="Koehrsen M."/>
            <person name="Alvarado L."/>
            <person name="Berlin A."/>
            <person name="Chapman S.B."/>
            <person name="Chen Z."/>
            <person name="Freedman E."/>
            <person name="Gellesch M."/>
            <person name="Goldberg J."/>
            <person name="Griggs A."/>
            <person name="Gujja S."/>
            <person name="Heilman E.R."/>
            <person name="Heiman D."/>
            <person name="Hepburn T."/>
            <person name="Howarth C."/>
            <person name="Jen D."/>
            <person name="Larson L."/>
            <person name="Mehta T."/>
            <person name="Neiman D."/>
            <person name="Pearson M."/>
            <person name="Roberts A."/>
            <person name="Saif S."/>
            <person name="Shea T."/>
            <person name="Shenoy N."/>
            <person name="Sisk P."/>
            <person name="Stolte C."/>
            <person name="Sykes S."/>
            <person name="Walk T."/>
            <person name="White J."/>
            <person name="Yandava C."/>
            <person name="Haas B."/>
            <person name="Nusbaum C."/>
            <person name="Birren B."/>
        </authorList>
    </citation>
    <scope>NUCLEOTIDE SEQUENCE</scope>
    <source>
        <strain evidence="9">R3-111a-1</strain>
    </source>
</reference>
<name>J3PHA5_GAET3</name>
<dbReference type="Proteomes" id="UP000006039">
    <property type="component" value="Unassembled WGS sequence"/>
</dbReference>
<dbReference type="PANTHER" id="PTHR31658:SF0">
    <property type="entry name" value="CONSERVED OLIGOMERIC GOLGI COMPLEX SUBUNIT 1"/>
    <property type="match status" value="1"/>
</dbReference>
<keyword evidence="6" id="KW-0333">Golgi apparatus</keyword>
<dbReference type="InterPro" id="IPR033370">
    <property type="entry name" value="COG1"/>
</dbReference>
<dbReference type="OrthoDB" id="46189at2759"/>
<evidence type="ECO:0000256" key="6">
    <source>
        <dbReference type="ARBA" id="ARBA00023034"/>
    </source>
</evidence>
<reference evidence="10" key="5">
    <citation type="submission" date="2018-04" db="UniProtKB">
        <authorList>
            <consortium name="EnsemblFungi"/>
        </authorList>
    </citation>
    <scope>IDENTIFICATION</scope>
    <source>
        <strain evidence="10">R3-111a-1</strain>
    </source>
</reference>
<evidence type="ECO:0000256" key="2">
    <source>
        <dbReference type="ARBA" id="ARBA00006653"/>
    </source>
</evidence>
<dbReference type="PANTHER" id="PTHR31658">
    <property type="entry name" value="CONSERVED OLIGOMERIC GOLGI COMPLEX SUBUNIT 1"/>
    <property type="match status" value="1"/>
</dbReference>
<evidence type="ECO:0000256" key="1">
    <source>
        <dbReference type="ARBA" id="ARBA00004395"/>
    </source>
</evidence>
<evidence type="ECO:0000256" key="5">
    <source>
        <dbReference type="ARBA" id="ARBA00022927"/>
    </source>
</evidence>
<keyword evidence="5" id="KW-0653">Protein transport</keyword>
<dbReference type="Pfam" id="PF08700">
    <property type="entry name" value="VPS51_Exo84_N"/>
    <property type="match status" value="1"/>
</dbReference>
<reference evidence="10" key="4">
    <citation type="journal article" date="2015" name="G3 (Bethesda)">
        <title>Genome sequences of three phytopathogenic species of the Magnaporthaceae family of fungi.</title>
        <authorList>
            <person name="Okagaki L.H."/>
            <person name="Nunes C.C."/>
            <person name="Sailsbery J."/>
            <person name="Clay B."/>
            <person name="Brown D."/>
            <person name="John T."/>
            <person name="Oh Y."/>
            <person name="Young N."/>
            <person name="Fitzgerald M."/>
            <person name="Haas B.J."/>
            <person name="Zeng Q."/>
            <person name="Young S."/>
            <person name="Adiconis X."/>
            <person name="Fan L."/>
            <person name="Levin J.Z."/>
            <person name="Mitchell T.K."/>
            <person name="Okubara P.A."/>
            <person name="Farman M.L."/>
            <person name="Kohn L.M."/>
            <person name="Birren B."/>
            <person name="Ma L.-J."/>
            <person name="Dean R.A."/>
        </authorList>
    </citation>
    <scope>NUCLEOTIDE SEQUENCE</scope>
    <source>
        <strain evidence="10">R3-111a-1</strain>
    </source>
</reference>
<organism evidence="9">
    <name type="scientific">Gaeumannomyces tritici (strain R3-111a-1)</name>
    <name type="common">Wheat and barley take-all root rot fungus</name>
    <name type="synonym">Gaeumannomyces graminis var. tritici</name>
    <dbReference type="NCBI Taxonomy" id="644352"/>
    <lineage>
        <taxon>Eukaryota</taxon>
        <taxon>Fungi</taxon>
        <taxon>Dikarya</taxon>
        <taxon>Ascomycota</taxon>
        <taxon>Pezizomycotina</taxon>
        <taxon>Sordariomycetes</taxon>
        <taxon>Sordariomycetidae</taxon>
        <taxon>Magnaporthales</taxon>
        <taxon>Magnaporthaceae</taxon>
        <taxon>Gaeumannomyces</taxon>
    </lineage>
</organism>
<dbReference type="HOGENOM" id="CLU_008451_0_0_1"/>
<dbReference type="GO" id="GO:0000139">
    <property type="term" value="C:Golgi membrane"/>
    <property type="evidence" value="ECO:0007669"/>
    <property type="project" value="UniProtKB-SubCell"/>
</dbReference>
<dbReference type="eggNOG" id="ENOG502RN59">
    <property type="taxonomic scope" value="Eukaryota"/>
</dbReference>
<feature type="region of interest" description="Disordered" evidence="8">
    <location>
        <begin position="723"/>
        <end position="794"/>
    </location>
</feature>
<dbReference type="GeneID" id="20353342"/>
<sequence>MATPSTMDLSAITSSAQVFTSPQNTLLQIRAIHKALHVEIDDRAARLRTQVGSSYRDLLGTADAIVRMRRDMQQVQATLDRMGGRCGRAVVGAKVEGLRRFDSPPDADADAATTTDRDLARSRRAKPKQMSVAARTRLLDACALSARRVLRVGLGPAGAAAGGPGSNGDRLLVAAKALLLGRLVGKSLSDAGEAVDPQVKASIESSWKSLLASIEAALERASEAVVDRDDVLKALCAHSLARNAGAREVLGYFLRARGRAMAVAFELEDDDDDEGGGRDGGRGGGGRDRGPAAVLDCLGLYTRTLLDVQALVPGRLSDALRGLKKAAIVEDEALLGLESLRLDVTARWCGDEIRYYRPYIRHDDLDGKQAREMLAGWAEKGGETLLGGLGKTLGQLHDFRSTIELRTQVLQGWIRDGGRVRGFDPAAMLDGLRGAVNARLLQMLADKVHKLRLVGSEVSATLDGWHQGSTGTGGPGLWDDDDDHDMDLDLAGGAASFTHDVVSRLYGRNDAVSKAANCYRSWHRVIDDVGDVVGQLRRQRWDNDVDEVEDEETIEHRQQLLSRDDPQLLHDRLGECLREAFAELDAEFGKLWAGVEGGGGEQAVYFIRVLRDVRSRLPDVEKAKALGLSLIPALHDRVARTAAQSPLAEFSGRALTRRTVAGRALWEGADPDLPTSPSPGALGLLRDLAGSMQESGTDVWSPAAVAALKAHLRKRLREVWTGALRRTEQPEQEGKSGDKTDDPSSDHDDGGGAEKPDGVEEKASSGEEEKPDGGDAQAEDAPATEQDDAGREAPMSLESRRDLLVQWTFDIALLRCSMGAPPDPSSQDELEQLEEDVYQRSGLESGAARQRLARSAQEYWKRTNLLFGLLA</sequence>
<evidence type="ECO:0000256" key="8">
    <source>
        <dbReference type="SAM" id="MobiDB-lite"/>
    </source>
</evidence>
<keyword evidence="7" id="KW-0472">Membrane</keyword>
<comment type="subcellular location">
    <subcellularLocation>
        <location evidence="1">Golgi apparatus membrane</location>
        <topology evidence="1">Peripheral membrane protein</topology>
    </subcellularLocation>
</comment>
<dbReference type="RefSeq" id="XP_009229050.1">
    <property type="nucleotide sequence ID" value="XM_009230786.1"/>
</dbReference>
<evidence type="ECO:0000313" key="11">
    <source>
        <dbReference type="Proteomes" id="UP000006039"/>
    </source>
</evidence>
<evidence type="ECO:0000313" key="9">
    <source>
        <dbReference type="EMBL" id="EJT69265.1"/>
    </source>
</evidence>
<gene>
    <name evidence="10" type="primary">20353342</name>
    <name evidence="9" type="ORF">GGTG_12884</name>
</gene>
<reference evidence="11" key="1">
    <citation type="submission" date="2010-07" db="EMBL/GenBank/DDBJ databases">
        <title>The genome sequence of Gaeumannomyces graminis var. tritici strain R3-111a-1.</title>
        <authorList>
            <consortium name="The Broad Institute Genome Sequencing Platform"/>
            <person name="Ma L.-J."/>
            <person name="Dead R."/>
            <person name="Young S."/>
            <person name="Zeng Q."/>
            <person name="Koehrsen M."/>
            <person name="Alvarado L."/>
            <person name="Berlin A."/>
            <person name="Chapman S.B."/>
            <person name="Chen Z."/>
            <person name="Freedman E."/>
            <person name="Gellesch M."/>
            <person name="Goldberg J."/>
            <person name="Griggs A."/>
            <person name="Gujja S."/>
            <person name="Heilman E.R."/>
            <person name="Heiman D."/>
            <person name="Hepburn T."/>
            <person name="Howarth C."/>
            <person name="Jen D."/>
            <person name="Larson L."/>
            <person name="Mehta T."/>
            <person name="Neiman D."/>
            <person name="Pearson M."/>
            <person name="Roberts A."/>
            <person name="Saif S."/>
            <person name="Shea T."/>
            <person name="Shenoy N."/>
            <person name="Sisk P."/>
            <person name="Stolte C."/>
            <person name="Sykes S."/>
            <person name="Walk T."/>
            <person name="White J."/>
            <person name="Yandava C."/>
            <person name="Haas B."/>
            <person name="Nusbaum C."/>
            <person name="Birren B."/>
        </authorList>
    </citation>
    <scope>NUCLEOTIDE SEQUENCE [LARGE SCALE GENOMIC DNA]</scope>
    <source>
        <strain evidence="11">R3-111a-1</strain>
    </source>
</reference>
<feature type="compositionally biased region" description="Basic and acidic residues" evidence="8">
    <location>
        <begin position="725"/>
        <end position="773"/>
    </location>
</feature>
<evidence type="ECO:0000256" key="4">
    <source>
        <dbReference type="ARBA" id="ARBA00022448"/>
    </source>
</evidence>
<comment type="similarity">
    <text evidence="2">Belongs to the COG1 family.</text>
</comment>